<dbReference type="Pfam" id="PF08447">
    <property type="entry name" value="PAS_3"/>
    <property type="match status" value="1"/>
</dbReference>
<dbReference type="InterPro" id="IPR000014">
    <property type="entry name" value="PAS"/>
</dbReference>
<protein>
    <submittedName>
        <fullName evidence="3">PAS domain S-box protein</fullName>
    </submittedName>
</protein>
<feature type="domain" description="PAC" evidence="2">
    <location>
        <begin position="210"/>
        <end position="266"/>
    </location>
</feature>
<dbReference type="PROSITE" id="PS50113">
    <property type="entry name" value="PAC"/>
    <property type="match status" value="3"/>
</dbReference>
<dbReference type="EMBL" id="JADWDC010000008">
    <property type="protein sequence ID" value="MCC0176312.1"/>
    <property type="molecule type" value="Genomic_DNA"/>
</dbReference>
<dbReference type="InterPro" id="IPR013655">
    <property type="entry name" value="PAS_fold_3"/>
</dbReference>
<dbReference type="Pfam" id="PF13426">
    <property type="entry name" value="PAS_9"/>
    <property type="match status" value="1"/>
</dbReference>
<accession>A0A964BQ63</accession>
<feature type="domain" description="PAC" evidence="2">
    <location>
        <begin position="364"/>
        <end position="415"/>
    </location>
</feature>
<dbReference type="GO" id="GO:0006355">
    <property type="term" value="P:regulation of DNA-templated transcription"/>
    <property type="evidence" value="ECO:0007669"/>
    <property type="project" value="InterPro"/>
</dbReference>
<dbReference type="PANTHER" id="PTHR44757">
    <property type="entry name" value="DIGUANYLATE CYCLASE DGCP"/>
    <property type="match status" value="1"/>
</dbReference>
<dbReference type="InterPro" id="IPR001610">
    <property type="entry name" value="PAC"/>
</dbReference>
<dbReference type="RefSeq" id="WP_229639353.1">
    <property type="nucleotide sequence ID" value="NZ_JADWDC010000008.1"/>
</dbReference>
<evidence type="ECO:0000313" key="3">
    <source>
        <dbReference type="EMBL" id="MCC0176312.1"/>
    </source>
</evidence>
<dbReference type="Proteomes" id="UP000729733">
    <property type="component" value="Unassembled WGS sequence"/>
</dbReference>
<dbReference type="InterPro" id="IPR000700">
    <property type="entry name" value="PAS-assoc_C"/>
</dbReference>
<dbReference type="PROSITE" id="PS50112">
    <property type="entry name" value="PAS"/>
    <property type="match status" value="1"/>
</dbReference>
<evidence type="ECO:0000313" key="4">
    <source>
        <dbReference type="Proteomes" id="UP000729733"/>
    </source>
</evidence>
<dbReference type="InterPro" id="IPR013767">
    <property type="entry name" value="PAS_fold"/>
</dbReference>
<dbReference type="PANTHER" id="PTHR44757:SF2">
    <property type="entry name" value="BIOFILM ARCHITECTURE MAINTENANCE PROTEIN MBAA"/>
    <property type="match status" value="1"/>
</dbReference>
<keyword evidence="4" id="KW-1185">Reference proteome</keyword>
<gene>
    <name evidence="3" type="ORF">I4641_04890</name>
</gene>
<feature type="domain" description="PAS" evidence="1">
    <location>
        <begin position="544"/>
        <end position="599"/>
    </location>
</feature>
<dbReference type="CDD" id="cd00130">
    <property type="entry name" value="PAS"/>
    <property type="match status" value="4"/>
</dbReference>
<feature type="domain" description="PAC" evidence="2">
    <location>
        <begin position="491"/>
        <end position="543"/>
    </location>
</feature>
<dbReference type="InterPro" id="IPR013656">
    <property type="entry name" value="PAS_4"/>
</dbReference>
<dbReference type="Gene3D" id="3.30.450.20">
    <property type="entry name" value="PAS domain"/>
    <property type="match status" value="5"/>
</dbReference>
<reference evidence="3" key="1">
    <citation type="journal article" date="2021" name="Antonie Van Leeuwenhoek">
        <title>Draft genome and description of Waterburya agarophytonicola gen. nov. sp. nov. (Pleurocapsales, Cyanobacteria): a seaweed symbiont.</title>
        <authorList>
            <person name="Bonthond G."/>
            <person name="Shalygin S."/>
            <person name="Bayer T."/>
            <person name="Weinberger F."/>
        </authorList>
    </citation>
    <scope>NUCLEOTIDE SEQUENCE</scope>
    <source>
        <strain evidence="3">KI4</strain>
    </source>
</reference>
<evidence type="ECO:0000259" key="2">
    <source>
        <dbReference type="PROSITE" id="PS50113"/>
    </source>
</evidence>
<dbReference type="SMART" id="SM00091">
    <property type="entry name" value="PAS"/>
    <property type="match status" value="5"/>
</dbReference>
<dbReference type="SUPFAM" id="SSF55785">
    <property type="entry name" value="PYP-like sensor domain (PAS domain)"/>
    <property type="match status" value="5"/>
</dbReference>
<dbReference type="InterPro" id="IPR035965">
    <property type="entry name" value="PAS-like_dom_sf"/>
</dbReference>
<dbReference type="SMART" id="SM00086">
    <property type="entry name" value="PAC"/>
    <property type="match status" value="4"/>
</dbReference>
<comment type="caution">
    <text evidence="3">The sequence shown here is derived from an EMBL/GenBank/DDBJ whole genome shotgun (WGS) entry which is preliminary data.</text>
</comment>
<dbReference type="Pfam" id="PF00989">
    <property type="entry name" value="PAS"/>
    <property type="match status" value="1"/>
</dbReference>
<dbReference type="NCBIfam" id="TIGR00229">
    <property type="entry name" value="sensory_box"/>
    <property type="match status" value="5"/>
</dbReference>
<organism evidence="3 4">
    <name type="scientific">Waterburya agarophytonicola KI4</name>
    <dbReference type="NCBI Taxonomy" id="2874699"/>
    <lineage>
        <taxon>Bacteria</taxon>
        <taxon>Bacillati</taxon>
        <taxon>Cyanobacteriota</taxon>
        <taxon>Cyanophyceae</taxon>
        <taxon>Pleurocapsales</taxon>
        <taxon>Hyellaceae</taxon>
        <taxon>Waterburya</taxon>
        <taxon>Waterburya agarophytonicola</taxon>
    </lineage>
</organism>
<dbReference type="AlphaFoldDB" id="A0A964BQ63"/>
<dbReference type="Pfam" id="PF08448">
    <property type="entry name" value="PAS_4"/>
    <property type="match status" value="2"/>
</dbReference>
<dbReference type="InterPro" id="IPR052155">
    <property type="entry name" value="Biofilm_reg_signaling"/>
</dbReference>
<proteinExistence type="predicted"/>
<sequence>MVKQKFDPLVTSDKSQKYHRALWDNSPTPQAVYEFDGTILDANQAFATLIGRNIIETLGLNIWAITPQEYHYKQPIEQARLEQEGSFTIERAYLDSTGKRVPVRLSAVKLELEGNSLVLLNATKISSSTTVEVRNSQSTQQIQEVLDKLPMAVFWKDRDSVFLGCNQVLADVAGLASPEEIIGKTDYDLPWKKEEADWFRECDRRIIESEKPEHNIIESQKQADGGEKWLKTNKFLLRDSQNKVIGIAGTFEDITERVELEKQLAEQAQNLESLIVKRTEELIASKARFEKLVTNVPGAIYQFKLHTTGKFSFPYISSDCEEILEYTSEQIIQNSELVISLICQEDISNFEQVVSHSAQTLKPKHWEGRIVTPSGKKKWIQTASKPEKQGDGSIIWDGLMTDISDRKQSERELRESQQLLHLIFDTLPQRIFWKDTNFNYLGCNKLFASDTGLSSPEEVVGKNDFELSWHKSAHLYRADDEVIMAGGSPKINYEESQIRDDGTILTIKTSKLPLKDKNGRTIGLFGCYEDISTISQQQQKTEKAQDFLAKAIDSIRNPIFVKDTNHRWVLINDAYCDFLGYSKEEMLGKSEPDFYAPEEADIYWAKDELVMLSGGRETEEEPFTDRDGNEKIIVTQKSCFQDLDGNNYLLGMIIDIYDA</sequence>
<name>A0A964BQ63_9CYAN</name>
<evidence type="ECO:0000259" key="1">
    <source>
        <dbReference type="PROSITE" id="PS50112"/>
    </source>
</evidence>